<feature type="region of interest" description="Disordered" evidence="1">
    <location>
        <begin position="36"/>
        <end position="147"/>
    </location>
</feature>
<reference evidence="3" key="1">
    <citation type="submission" date="2016-06" db="EMBL/GenBank/DDBJ databases">
        <title>Parallel loss of symbiosis genes in relatives of nitrogen-fixing non-legume Parasponia.</title>
        <authorList>
            <person name="Van Velzen R."/>
            <person name="Holmer R."/>
            <person name="Bu F."/>
            <person name="Rutten L."/>
            <person name="Van Zeijl A."/>
            <person name="Liu W."/>
            <person name="Santuari L."/>
            <person name="Cao Q."/>
            <person name="Sharma T."/>
            <person name="Shen D."/>
            <person name="Roswanjaya Y."/>
            <person name="Wardhani T."/>
            <person name="Kalhor M.S."/>
            <person name="Jansen J."/>
            <person name="Van den Hoogen J."/>
            <person name="Gungor B."/>
            <person name="Hartog M."/>
            <person name="Hontelez J."/>
            <person name="Verver J."/>
            <person name="Yang W.-C."/>
            <person name="Schijlen E."/>
            <person name="Repin R."/>
            <person name="Schilthuizen M."/>
            <person name="Schranz E."/>
            <person name="Heidstra R."/>
            <person name="Miyata K."/>
            <person name="Fedorova E."/>
            <person name="Kohlen W."/>
            <person name="Bisseling T."/>
            <person name="Smit S."/>
            <person name="Geurts R."/>
        </authorList>
    </citation>
    <scope>NUCLEOTIDE SEQUENCE [LARGE SCALE GENOMIC DNA]</scope>
    <source>
        <strain evidence="3">cv. RG33-2</strain>
    </source>
</reference>
<proteinExistence type="predicted"/>
<dbReference type="InParanoid" id="A0A2P5FK13"/>
<dbReference type="AlphaFoldDB" id="A0A2P5FK13"/>
<accession>A0A2P5FK13</accession>
<evidence type="ECO:0000313" key="2">
    <source>
        <dbReference type="EMBL" id="PON98132.1"/>
    </source>
</evidence>
<dbReference type="Proteomes" id="UP000237000">
    <property type="component" value="Unassembled WGS sequence"/>
</dbReference>
<sequence>IAAGTQCSRHPSAPVQSAPIGSSAVGAHRLQCSWHPPELRKLTSSQRDSEKLKEVNTPSPSHSKEGREYTPKKALSHSDEEIVRSLEKARSPSPKPASDELPEERKTSEKIPVDTSPVKELNASPVKEPDLSPVAETDPPLMHRGPP</sequence>
<comment type="caution">
    <text evidence="2">The sequence shown here is derived from an EMBL/GenBank/DDBJ whole genome shotgun (WGS) entry which is preliminary data.</text>
</comment>
<protein>
    <submittedName>
        <fullName evidence="2">Uncharacterized protein</fullName>
    </submittedName>
</protein>
<feature type="compositionally biased region" description="Basic and acidic residues" evidence="1">
    <location>
        <begin position="103"/>
        <end position="112"/>
    </location>
</feature>
<feature type="non-terminal residue" evidence="2">
    <location>
        <position position="1"/>
    </location>
</feature>
<keyword evidence="3" id="KW-1185">Reference proteome</keyword>
<name>A0A2P5FK13_TREOI</name>
<gene>
    <name evidence="2" type="ORF">TorRG33x02_059620</name>
</gene>
<dbReference type="EMBL" id="JXTC01000026">
    <property type="protein sequence ID" value="PON98132.1"/>
    <property type="molecule type" value="Genomic_DNA"/>
</dbReference>
<feature type="region of interest" description="Disordered" evidence="1">
    <location>
        <begin position="1"/>
        <end position="22"/>
    </location>
</feature>
<evidence type="ECO:0000313" key="3">
    <source>
        <dbReference type="Proteomes" id="UP000237000"/>
    </source>
</evidence>
<feature type="compositionally biased region" description="Basic and acidic residues" evidence="1">
    <location>
        <begin position="62"/>
        <end position="90"/>
    </location>
</feature>
<evidence type="ECO:0000256" key="1">
    <source>
        <dbReference type="SAM" id="MobiDB-lite"/>
    </source>
</evidence>
<feature type="compositionally biased region" description="Basic and acidic residues" evidence="1">
    <location>
        <begin position="37"/>
        <end position="54"/>
    </location>
</feature>
<organism evidence="2 3">
    <name type="scientific">Trema orientale</name>
    <name type="common">Charcoal tree</name>
    <name type="synonym">Celtis orientalis</name>
    <dbReference type="NCBI Taxonomy" id="63057"/>
    <lineage>
        <taxon>Eukaryota</taxon>
        <taxon>Viridiplantae</taxon>
        <taxon>Streptophyta</taxon>
        <taxon>Embryophyta</taxon>
        <taxon>Tracheophyta</taxon>
        <taxon>Spermatophyta</taxon>
        <taxon>Magnoliopsida</taxon>
        <taxon>eudicotyledons</taxon>
        <taxon>Gunneridae</taxon>
        <taxon>Pentapetalae</taxon>
        <taxon>rosids</taxon>
        <taxon>fabids</taxon>
        <taxon>Rosales</taxon>
        <taxon>Cannabaceae</taxon>
        <taxon>Trema</taxon>
    </lineage>
</organism>
<feature type="non-terminal residue" evidence="2">
    <location>
        <position position="147"/>
    </location>
</feature>
<dbReference type="OrthoDB" id="10383421at2759"/>